<evidence type="ECO:0000313" key="3">
    <source>
        <dbReference type="Proteomes" id="UP001589575"/>
    </source>
</evidence>
<sequence>MGAVAGGRQAPCAPGSLHPLHLPPRLALREGRCRRLAVDPPDDKGGRPSGEEMTAANEVTPHRVPTPFWLDCGGLWGKVEDIRGWW</sequence>
<proteinExistence type="predicted"/>
<dbReference type="Proteomes" id="UP001589575">
    <property type="component" value="Unassembled WGS sequence"/>
</dbReference>
<keyword evidence="3" id="KW-1185">Reference proteome</keyword>
<protein>
    <submittedName>
        <fullName evidence="2">Uncharacterized protein</fullName>
    </submittedName>
</protein>
<comment type="caution">
    <text evidence="2">The sequence shown here is derived from an EMBL/GenBank/DDBJ whole genome shotgun (WGS) entry which is preliminary data.</text>
</comment>
<feature type="compositionally biased region" description="Basic and acidic residues" evidence="1">
    <location>
        <begin position="36"/>
        <end position="50"/>
    </location>
</feature>
<evidence type="ECO:0000313" key="2">
    <source>
        <dbReference type="EMBL" id="MFB9070815.1"/>
    </source>
</evidence>
<dbReference type="EMBL" id="JBHMFI010000001">
    <property type="protein sequence ID" value="MFB9070815.1"/>
    <property type="molecule type" value="Genomic_DNA"/>
</dbReference>
<gene>
    <name evidence="2" type="ORF">ACFFX0_06240</name>
</gene>
<evidence type="ECO:0000256" key="1">
    <source>
        <dbReference type="SAM" id="MobiDB-lite"/>
    </source>
</evidence>
<reference evidence="2 3" key="1">
    <citation type="submission" date="2024-09" db="EMBL/GenBank/DDBJ databases">
        <authorList>
            <person name="Sun Q."/>
            <person name="Mori K."/>
        </authorList>
    </citation>
    <scope>NUCLEOTIDE SEQUENCE [LARGE SCALE GENOMIC DNA]</scope>
    <source>
        <strain evidence="2 3">CCM 7609</strain>
    </source>
</reference>
<accession>A0ABV5FVW7</accession>
<name>A0ABV5FVW7_9MICC</name>
<feature type="region of interest" description="Disordered" evidence="1">
    <location>
        <begin position="36"/>
        <end position="59"/>
    </location>
</feature>
<organism evidence="2 3">
    <name type="scientific">Citricoccus parietis</name>
    <dbReference type="NCBI Taxonomy" id="592307"/>
    <lineage>
        <taxon>Bacteria</taxon>
        <taxon>Bacillati</taxon>
        <taxon>Actinomycetota</taxon>
        <taxon>Actinomycetes</taxon>
        <taxon>Micrococcales</taxon>
        <taxon>Micrococcaceae</taxon>
        <taxon>Citricoccus</taxon>
    </lineage>
</organism>